<accession>A0A8T3UV48</accession>
<keyword evidence="3" id="KW-0472">Membrane</keyword>
<keyword evidence="1" id="KW-0328">Glycosyltransferase</keyword>
<keyword evidence="3" id="KW-1133">Transmembrane helix</keyword>
<evidence type="ECO:0000256" key="3">
    <source>
        <dbReference type="SAM" id="Phobius"/>
    </source>
</evidence>
<dbReference type="InterPro" id="IPR029044">
    <property type="entry name" value="Nucleotide-diphossugar_trans"/>
</dbReference>
<proteinExistence type="predicted"/>
<dbReference type="CDD" id="cd06423">
    <property type="entry name" value="CESA_like"/>
    <property type="match status" value="1"/>
</dbReference>
<dbReference type="SUPFAM" id="SSF53448">
    <property type="entry name" value="Nucleotide-diphospho-sugar transferases"/>
    <property type="match status" value="1"/>
</dbReference>
<feature type="transmembrane region" description="Helical" evidence="3">
    <location>
        <begin position="351"/>
        <end position="371"/>
    </location>
</feature>
<comment type="caution">
    <text evidence="4">The sequence shown here is derived from an EMBL/GenBank/DDBJ whole genome shotgun (WGS) entry which is preliminary data.</text>
</comment>
<evidence type="ECO:0000256" key="2">
    <source>
        <dbReference type="ARBA" id="ARBA00022679"/>
    </source>
</evidence>
<keyword evidence="3" id="KW-0812">Transmembrane</keyword>
<feature type="transmembrane region" description="Helical" evidence="3">
    <location>
        <begin position="291"/>
        <end position="317"/>
    </location>
</feature>
<feature type="transmembrane region" description="Helical" evidence="3">
    <location>
        <begin position="323"/>
        <end position="339"/>
    </location>
</feature>
<feature type="transmembrane region" description="Helical" evidence="3">
    <location>
        <begin position="387"/>
        <end position="409"/>
    </location>
</feature>
<name>A0A8T3UV48_9ARCH</name>
<keyword evidence="2" id="KW-0808">Transferase</keyword>
<evidence type="ECO:0000313" key="5">
    <source>
        <dbReference type="Proteomes" id="UP000718571"/>
    </source>
</evidence>
<dbReference type="GO" id="GO:0016757">
    <property type="term" value="F:glycosyltransferase activity"/>
    <property type="evidence" value="ECO:0007669"/>
    <property type="project" value="UniProtKB-KW"/>
</dbReference>
<dbReference type="Gene3D" id="3.90.550.10">
    <property type="entry name" value="Spore Coat Polysaccharide Biosynthesis Protein SpsA, Chain A"/>
    <property type="match status" value="1"/>
</dbReference>
<reference evidence="4 5" key="1">
    <citation type="submission" date="2020-09" db="EMBL/GenBank/DDBJ databases">
        <title>Genomic characterization of a novel Parvarchaeota family in acid mine drainage sediments.</title>
        <authorList>
            <person name="Luo Z.-H."/>
        </authorList>
    </citation>
    <scope>NUCLEOTIDE SEQUENCE [LARGE SCALE GENOMIC DNA]</scope>
    <source>
        <strain evidence="4">MAS1_bins.189</strain>
    </source>
</reference>
<dbReference type="PANTHER" id="PTHR43630">
    <property type="entry name" value="POLY-BETA-1,6-N-ACETYL-D-GLUCOSAMINE SYNTHASE"/>
    <property type="match status" value="1"/>
</dbReference>
<organism evidence="4 5">
    <name type="scientific">Candidatus Acidifodinimicrobium mancum</name>
    <dbReference type="NCBI Taxonomy" id="2898728"/>
    <lineage>
        <taxon>Archaea</taxon>
        <taxon>Candidatus Parvarchaeota</taxon>
        <taxon>Candidatus Acidifodinimicrobiaceae</taxon>
        <taxon>Candidatus Acidifodinimicrobium</taxon>
    </lineage>
</organism>
<dbReference type="EMBL" id="JADFAR010000008">
    <property type="protein sequence ID" value="MBE5728370.1"/>
    <property type="molecule type" value="Genomic_DNA"/>
</dbReference>
<feature type="transmembrane region" description="Helical" evidence="3">
    <location>
        <begin position="6"/>
        <end position="28"/>
    </location>
</feature>
<sequence length="422" mass="47974">MVNPSDIYTFGIALITLILAVFWFLIFIDINRARRREETRKVKKTGKLKTVAVLIPTLAEREELRRTVNTALASDYPKKMFKVYVVLNKSSPSSTREIAYSMRSNRVKIIEAPMNGKAAVMNYALKNFIKEELLLILDADTLINGDLMYRLAIQFKSKRVGGVVSSVRVYRPRNALEYLQKYEYMLSVMARKAMSVLGGLMVAHGAGSMFSTAVIRKVGYFDEKNYTEDMEMGLRLLVNGYLVENSIEAVSYTIVPSTLKGLVKQRLRWFSGFFINIMKYRKRIMSTKYRVLGLVVVPMSLVSILLGIVVVVGLVYYFASLALYFYALAANTSLSYAFFSSFQFSVFSLNTIYITLIVLTVISLSSLFYSLRSVNGRLDAFKDTFGILIYSIFYSFFLSFVWLASLIMLSVRRRGVGWGIPT</sequence>
<evidence type="ECO:0000313" key="4">
    <source>
        <dbReference type="EMBL" id="MBE5728370.1"/>
    </source>
</evidence>
<protein>
    <submittedName>
        <fullName evidence="4">Glycosyltransferase family 2 protein</fullName>
    </submittedName>
</protein>
<dbReference type="PANTHER" id="PTHR43630:SF1">
    <property type="entry name" value="POLY-BETA-1,6-N-ACETYL-D-GLUCOSAMINE SYNTHASE"/>
    <property type="match status" value="1"/>
</dbReference>
<dbReference type="AlphaFoldDB" id="A0A8T3UV48"/>
<gene>
    <name evidence="4" type="ORF">IHE51_00740</name>
</gene>
<dbReference type="Pfam" id="PF13641">
    <property type="entry name" value="Glyco_tranf_2_3"/>
    <property type="match status" value="1"/>
</dbReference>
<dbReference type="Proteomes" id="UP000718571">
    <property type="component" value="Unassembled WGS sequence"/>
</dbReference>
<evidence type="ECO:0000256" key="1">
    <source>
        <dbReference type="ARBA" id="ARBA00022676"/>
    </source>
</evidence>